<reference evidence="11 12" key="1">
    <citation type="submission" date="2023-08" db="EMBL/GenBank/DDBJ databases">
        <title>Black Yeasts Isolated from many extreme environments.</title>
        <authorList>
            <person name="Coleine C."/>
            <person name="Stajich J.E."/>
            <person name="Selbmann L."/>
        </authorList>
    </citation>
    <scope>NUCLEOTIDE SEQUENCE [LARGE SCALE GENOMIC DNA]</scope>
    <source>
        <strain evidence="11 12">CCFEE 5935</strain>
    </source>
</reference>
<feature type="region of interest" description="Disordered" evidence="9">
    <location>
        <begin position="1"/>
        <end position="43"/>
    </location>
</feature>
<dbReference type="InterPro" id="IPR043133">
    <property type="entry name" value="GTP-CH-I_C/QueF"/>
</dbReference>
<evidence type="ECO:0000256" key="6">
    <source>
        <dbReference type="ARBA" id="ARBA00022801"/>
    </source>
</evidence>
<dbReference type="GO" id="GO:0005525">
    <property type="term" value="F:GTP binding"/>
    <property type="evidence" value="ECO:0007669"/>
    <property type="project" value="TreeGrafter"/>
</dbReference>
<dbReference type="GO" id="GO:0046654">
    <property type="term" value="P:tetrahydrofolate biosynthetic process"/>
    <property type="evidence" value="ECO:0007669"/>
    <property type="project" value="InterPro"/>
</dbReference>
<dbReference type="GO" id="GO:0046656">
    <property type="term" value="P:folic acid biosynthetic process"/>
    <property type="evidence" value="ECO:0007669"/>
    <property type="project" value="UniProtKB-KW"/>
</dbReference>
<evidence type="ECO:0000313" key="12">
    <source>
        <dbReference type="Proteomes" id="UP001337655"/>
    </source>
</evidence>
<dbReference type="Gene3D" id="3.30.1130.10">
    <property type="match status" value="1"/>
</dbReference>
<evidence type="ECO:0000259" key="10">
    <source>
        <dbReference type="Pfam" id="PF01227"/>
    </source>
</evidence>
<evidence type="ECO:0000256" key="2">
    <source>
        <dbReference type="ARBA" id="ARBA00005080"/>
    </source>
</evidence>
<organism evidence="11 12">
    <name type="scientific">Saxophila tyrrhenica</name>
    <dbReference type="NCBI Taxonomy" id="1690608"/>
    <lineage>
        <taxon>Eukaryota</taxon>
        <taxon>Fungi</taxon>
        <taxon>Dikarya</taxon>
        <taxon>Ascomycota</taxon>
        <taxon>Pezizomycotina</taxon>
        <taxon>Dothideomycetes</taxon>
        <taxon>Dothideomycetidae</taxon>
        <taxon>Mycosphaerellales</taxon>
        <taxon>Extremaceae</taxon>
        <taxon>Saxophila</taxon>
    </lineage>
</organism>
<dbReference type="SUPFAM" id="SSF55620">
    <property type="entry name" value="Tetrahydrobiopterin biosynthesis enzymes-like"/>
    <property type="match status" value="1"/>
</dbReference>
<dbReference type="NCBIfam" id="NF006825">
    <property type="entry name" value="PRK09347.1-2"/>
    <property type="match status" value="1"/>
</dbReference>
<dbReference type="PROSITE" id="PS00860">
    <property type="entry name" value="GTP_CYCLOHYDROL_1_2"/>
    <property type="match status" value="1"/>
</dbReference>
<evidence type="ECO:0000256" key="1">
    <source>
        <dbReference type="ARBA" id="ARBA00001052"/>
    </source>
</evidence>
<evidence type="ECO:0000256" key="3">
    <source>
        <dbReference type="ARBA" id="ARBA00008085"/>
    </source>
</evidence>
<dbReference type="GeneID" id="89928240"/>
<dbReference type="EMBL" id="JAVRRT010000010">
    <property type="protein sequence ID" value="KAK5168332.1"/>
    <property type="molecule type" value="Genomic_DNA"/>
</dbReference>
<protein>
    <recommendedName>
        <fullName evidence="5">GTP cyclohydrolase 1</fullName>
        <ecNumber evidence="4">3.5.4.16</ecNumber>
    </recommendedName>
    <alternativeName>
        <fullName evidence="8">GTP cyclohydrolase I</fullName>
    </alternativeName>
</protein>
<keyword evidence="12" id="KW-1185">Reference proteome</keyword>
<dbReference type="GO" id="GO:0005737">
    <property type="term" value="C:cytoplasm"/>
    <property type="evidence" value="ECO:0007669"/>
    <property type="project" value="TreeGrafter"/>
</dbReference>
<sequence length="286" mass="31204">MASVGGAGVRSSKRKHQETKVEKLKTDTSSAMPVPFTGNSAPPLYSVEIRHGPGKTAHDLDNQPALKKPKLPLAAELDGFGLQSNATRSLTAEEPKLVACRLDRMRGAVRTLLECIGEDPDREGLQDTPSRYANALLFLTSGHQMNVDTIVNKALFHESHHGMVIMRDIEICSLCEHHLLPFTGKMHIGYVPSSAVIGLSKLPRIAEIFSRRLQIQERLTKEVAHAIMEAVKPQGVAVVMEASHLCISMRGVQKPGTITITSHFSGCLEQSDLRSEFLGLVGMSRA</sequence>
<dbReference type="GO" id="GO:0006729">
    <property type="term" value="P:tetrahydrobiopterin biosynthetic process"/>
    <property type="evidence" value="ECO:0007669"/>
    <property type="project" value="TreeGrafter"/>
</dbReference>
<evidence type="ECO:0000313" key="11">
    <source>
        <dbReference type="EMBL" id="KAK5168332.1"/>
    </source>
</evidence>
<dbReference type="Gene3D" id="1.10.286.10">
    <property type="match status" value="1"/>
</dbReference>
<name>A0AAV9P686_9PEZI</name>
<comment type="catalytic activity">
    <reaction evidence="1">
        <text>GTP + H2O = 7,8-dihydroneopterin 3'-triphosphate + formate + H(+)</text>
        <dbReference type="Rhea" id="RHEA:17473"/>
        <dbReference type="ChEBI" id="CHEBI:15377"/>
        <dbReference type="ChEBI" id="CHEBI:15378"/>
        <dbReference type="ChEBI" id="CHEBI:15740"/>
        <dbReference type="ChEBI" id="CHEBI:37565"/>
        <dbReference type="ChEBI" id="CHEBI:58462"/>
        <dbReference type="EC" id="3.5.4.16"/>
    </reaction>
</comment>
<dbReference type="EC" id="3.5.4.16" evidence="4"/>
<dbReference type="InterPro" id="IPR043134">
    <property type="entry name" value="GTP-CH-I_N"/>
</dbReference>
<comment type="similarity">
    <text evidence="3">Belongs to the GTP cyclohydrolase I family.</text>
</comment>
<dbReference type="NCBIfam" id="TIGR00063">
    <property type="entry name" value="folE"/>
    <property type="match status" value="1"/>
</dbReference>
<dbReference type="FunFam" id="3.30.1130.10:FF:000001">
    <property type="entry name" value="GTP cyclohydrolase 1"/>
    <property type="match status" value="1"/>
</dbReference>
<dbReference type="GO" id="GO:0008270">
    <property type="term" value="F:zinc ion binding"/>
    <property type="evidence" value="ECO:0007669"/>
    <property type="project" value="TreeGrafter"/>
</dbReference>
<keyword evidence="7" id="KW-0289">Folate biosynthesis</keyword>
<evidence type="ECO:0000256" key="4">
    <source>
        <dbReference type="ARBA" id="ARBA00012715"/>
    </source>
</evidence>
<evidence type="ECO:0000256" key="5">
    <source>
        <dbReference type="ARBA" id="ARBA00017272"/>
    </source>
</evidence>
<feature type="domain" description="GTP cyclohydrolase I" evidence="10">
    <location>
        <begin position="107"/>
        <end position="280"/>
    </location>
</feature>
<dbReference type="InterPro" id="IPR020602">
    <property type="entry name" value="GTP_CycHdrlase_I_dom"/>
</dbReference>
<dbReference type="PANTHER" id="PTHR11109">
    <property type="entry name" value="GTP CYCLOHYDROLASE I"/>
    <property type="match status" value="1"/>
</dbReference>
<accession>A0AAV9P686</accession>
<proteinExistence type="inferred from homology"/>
<dbReference type="Proteomes" id="UP001337655">
    <property type="component" value="Unassembled WGS sequence"/>
</dbReference>
<dbReference type="InterPro" id="IPR018234">
    <property type="entry name" value="GTP_CycHdrlase_I_CS"/>
</dbReference>
<dbReference type="RefSeq" id="XP_064657942.1">
    <property type="nucleotide sequence ID" value="XM_064804141.1"/>
</dbReference>
<evidence type="ECO:0000256" key="8">
    <source>
        <dbReference type="ARBA" id="ARBA00030854"/>
    </source>
</evidence>
<evidence type="ECO:0000256" key="7">
    <source>
        <dbReference type="ARBA" id="ARBA00022909"/>
    </source>
</evidence>
<dbReference type="NCBIfam" id="NF006826">
    <property type="entry name" value="PRK09347.1-3"/>
    <property type="match status" value="1"/>
</dbReference>
<dbReference type="HAMAP" id="MF_00223">
    <property type="entry name" value="FolE"/>
    <property type="match status" value="1"/>
</dbReference>
<comment type="pathway">
    <text evidence="2">Cofactor biosynthesis; 7,8-dihydroneopterin triphosphate biosynthesis; 7,8-dihydroneopterin triphosphate from GTP: step 1/1.</text>
</comment>
<dbReference type="AlphaFoldDB" id="A0AAV9P686"/>
<dbReference type="PANTHER" id="PTHR11109:SF7">
    <property type="entry name" value="GTP CYCLOHYDROLASE 1"/>
    <property type="match status" value="1"/>
</dbReference>
<evidence type="ECO:0000256" key="9">
    <source>
        <dbReference type="SAM" id="MobiDB-lite"/>
    </source>
</evidence>
<dbReference type="InterPro" id="IPR001474">
    <property type="entry name" value="GTP_CycHdrlase_I"/>
</dbReference>
<dbReference type="PROSITE" id="PS00859">
    <property type="entry name" value="GTP_CYCLOHYDROL_1_1"/>
    <property type="match status" value="1"/>
</dbReference>
<comment type="caution">
    <text evidence="11">The sequence shown here is derived from an EMBL/GenBank/DDBJ whole genome shotgun (WGS) entry which is preliminary data.</text>
</comment>
<keyword evidence="6 11" id="KW-0378">Hydrolase</keyword>
<dbReference type="Pfam" id="PF01227">
    <property type="entry name" value="GTP_cyclohydroI"/>
    <property type="match status" value="1"/>
</dbReference>
<dbReference type="GO" id="GO:0003934">
    <property type="term" value="F:GTP cyclohydrolase I activity"/>
    <property type="evidence" value="ECO:0007669"/>
    <property type="project" value="UniProtKB-EC"/>
</dbReference>
<gene>
    <name evidence="11" type="primary">GCH1_1</name>
    <name evidence="11" type="ORF">LTR77_006901</name>
</gene>